<accession>A0AAN8YH88</accession>
<dbReference type="GO" id="GO:0009739">
    <property type="term" value="P:response to gibberellin"/>
    <property type="evidence" value="ECO:0007669"/>
    <property type="project" value="TreeGrafter"/>
</dbReference>
<evidence type="ECO:0000259" key="8">
    <source>
        <dbReference type="PROSITE" id="PS51294"/>
    </source>
</evidence>
<dbReference type="PROSITE" id="PS51294">
    <property type="entry name" value="HTH_MYB"/>
    <property type="match status" value="1"/>
</dbReference>
<comment type="subcellular location">
    <subcellularLocation>
        <location evidence="1">Nucleus</location>
    </subcellularLocation>
</comment>
<dbReference type="InterPro" id="IPR052245">
    <property type="entry name" value="Plant_Stress_Dev_TF"/>
</dbReference>
<evidence type="ECO:0000256" key="2">
    <source>
        <dbReference type="ARBA" id="ARBA00023015"/>
    </source>
</evidence>
<organism evidence="9 10">
    <name type="scientific">Solanum bulbocastanum</name>
    <name type="common">Wild potato</name>
    <dbReference type="NCBI Taxonomy" id="147425"/>
    <lineage>
        <taxon>Eukaryota</taxon>
        <taxon>Viridiplantae</taxon>
        <taxon>Streptophyta</taxon>
        <taxon>Embryophyta</taxon>
        <taxon>Tracheophyta</taxon>
        <taxon>Spermatophyta</taxon>
        <taxon>Magnoliopsida</taxon>
        <taxon>eudicotyledons</taxon>
        <taxon>Gunneridae</taxon>
        <taxon>Pentapetalae</taxon>
        <taxon>asterids</taxon>
        <taxon>lamiids</taxon>
        <taxon>Solanales</taxon>
        <taxon>Solanaceae</taxon>
        <taxon>Solanoideae</taxon>
        <taxon>Solaneae</taxon>
        <taxon>Solanum</taxon>
    </lineage>
</organism>
<dbReference type="Gene3D" id="1.10.10.60">
    <property type="entry name" value="Homeodomain-like"/>
    <property type="match status" value="1"/>
</dbReference>
<dbReference type="Proteomes" id="UP001371456">
    <property type="component" value="Unassembled WGS sequence"/>
</dbReference>
<comment type="caution">
    <text evidence="9">The sequence shown here is derived from an EMBL/GenBank/DDBJ whole genome shotgun (WGS) entry which is preliminary data.</text>
</comment>
<protein>
    <submittedName>
        <fullName evidence="9">Uncharacterized protein</fullName>
    </submittedName>
</protein>
<dbReference type="PANTHER" id="PTHR44191:SF45">
    <property type="entry name" value="TRANSCRIPTION FACTOR MYB1R1-LIKE"/>
    <property type="match status" value="1"/>
</dbReference>
<dbReference type="PANTHER" id="PTHR44191">
    <property type="entry name" value="TRANSCRIPTION FACTOR KUA1"/>
    <property type="match status" value="1"/>
</dbReference>
<dbReference type="InterPro" id="IPR006447">
    <property type="entry name" value="Myb_dom_plants"/>
</dbReference>
<dbReference type="SUPFAM" id="SSF46689">
    <property type="entry name" value="Homeodomain-like"/>
    <property type="match status" value="1"/>
</dbReference>
<dbReference type="EMBL" id="JBANQN010000005">
    <property type="protein sequence ID" value="KAK6789148.1"/>
    <property type="molecule type" value="Genomic_DNA"/>
</dbReference>
<evidence type="ECO:0000256" key="3">
    <source>
        <dbReference type="ARBA" id="ARBA00023125"/>
    </source>
</evidence>
<dbReference type="Pfam" id="PF00249">
    <property type="entry name" value="Myb_DNA-binding"/>
    <property type="match status" value="1"/>
</dbReference>
<dbReference type="PROSITE" id="PS50090">
    <property type="entry name" value="MYB_LIKE"/>
    <property type="match status" value="1"/>
</dbReference>
<dbReference type="GO" id="GO:0005634">
    <property type="term" value="C:nucleus"/>
    <property type="evidence" value="ECO:0007669"/>
    <property type="project" value="UniProtKB-SubCell"/>
</dbReference>
<evidence type="ECO:0000259" key="7">
    <source>
        <dbReference type="PROSITE" id="PS50090"/>
    </source>
</evidence>
<keyword evidence="10" id="KW-1185">Reference proteome</keyword>
<dbReference type="GO" id="GO:0010597">
    <property type="term" value="P:green leaf volatile biosynthetic process"/>
    <property type="evidence" value="ECO:0007669"/>
    <property type="project" value="UniProtKB-ARBA"/>
</dbReference>
<dbReference type="GO" id="GO:0006355">
    <property type="term" value="P:regulation of DNA-templated transcription"/>
    <property type="evidence" value="ECO:0007669"/>
    <property type="project" value="UniProtKB-ARBA"/>
</dbReference>
<evidence type="ECO:0000256" key="6">
    <source>
        <dbReference type="SAM" id="MobiDB-lite"/>
    </source>
</evidence>
<evidence type="ECO:0000256" key="5">
    <source>
        <dbReference type="ARBA" id="ARBA00023242"/>
    </source>
</evidence>
<dbReference type="GO" id="GO:0000976">
    <property type="term" value="F:transcription cis-regulatory region binding"/>
    <property type="evidence" value="ECO:0007669"/>
    <property type="project" value="UniProtKB-ARBA"/>
</dbReference>
<feature type="domain" description="HTH myb-type" evidence="8">
    <location>
        <begin position="39"/>
        <end position="95"/>
    </location>
</feature>
<feature type="region of interest" description="Disordered" evidence="6">
    <location>
        <begin position="22"/>
        <end position="45"/>
    </location>
</feature>
<dbReference type="GO" id="GO:0009723">
    <property type="term" value="P:response to ethylene"/>
    <property type="evidence" value="ECO:0007669"/>
    <property type="project" value="TreeGrafter"/>
</dbReference>
<dbReference type="FunFam" id="1.10.10.60:FF:000009">
    <property type="entry name" value="transcription factor MYB1R1"/>
    <property type="match status" value="1"/>
</dbReference>
<dbReference type="CDD" id="cd00167">
    <property type="entry name" value="SANT"/>
    <property type="match status" value="1"/>
</dbReference>
<dbReference type="InterPro" id="IPR009057">
    <property type="entry name" value="Homeodomain-like_sf"/>
</dbReference>
<keyword evidence="4" id="KW-0804">Transcription</keyword>
<keyword evidence="2" id="KW-0805">Transcription regulation</keyword>
<keyword evidence="3" id="KW-0238">DNA-binding</keyword>
<dbReference type="SMART" id="SM00717">
    <property type="entry name" value="SANT"/>
    <property type="match status" value="1"/>
</dbReference>
<dbReference type="AlphaFoldDB" id="A0AAN8YH88"/>
<keyword evidence="5" id="KW-0539">Nucleus</keyword>
<dbReference type="InterPro" id="IPR017930">
    <property type="entry name" value="Myb_dom"/>
</dbReference>
<sequence length="205" mass="22968">MAKKIQETIKLFGVEISVNNVSSSREESTSDKGGMSCTSHSCKGGRWSEDEQRAFLIGLDKLGKGNWTRIAKEFVPSRTPTQVASHAQKYFDRQKENRALKRNKSSVFDINLDQEYSHTCPELVSKRALKDNKKKGKQILNEESPISAMPISYRLPPNGSYGYCYVPMNNYQFNFLSSSTNATPLVHWASSQSSSASVDDLDLTL</sequence>
<name>A0AAN8YH88_SOLBU</name>
<evidence type="ECO:0000256" key="1">
    <source>
        <dbReference type="ARBA" id="ARBA00004123"/>
    </source>
</evidence>
<dbReference type="NCBIfam" id="TIGR01557">
    <property type="entry name" value="myb_SHAQKYF"/>
    <property type="match status" value="1"/>
</dbReference>
<feature type="domain" description="Myb-like" evidence="7">
    <location>
        <begin position="39"/>
        <end position="91"/>
    </location>
</feature>
<dbReference type="InterPro" id="IPR001005">
    <property type="entry name" value="SANT/Myb"/>
</dbReference>
<proteinExistence type="predicted"/>
<evidence type="ECO:0000256" key="4">
    <source>
        <dbReference type="ARBA" id="ARBA00023163"/>
    </source>
</evidence>
<gene>
    <name evidence="9" type="ORF">RDI58_012947</name>
</gene>
<evidence type="ECO:0000313" key="9">
    <source>
        <dbReference type="EMBL" id="KAK6789148.1"/>
    </source>
</evidence>
<evidence type="ECO:0000313" key="10">
    <source>
        <dbReference type="Proteomes" id="UP001371456"/>
    </source>
</evidence>
<reference evidence="9 10" key="1">
    <citation type="submission" date="2024-02" db="EMBL/GenBank/DDBJ databases">
        <title>de novo genome assembly of Solanum bulbocastanum strain 11H21.</title>
        <authorList>
            <person name="Hosaka A.J."/>
        </authorList>
    </citation>
    <scope>NUCLEOTIDE SEQUENCE [LARGE SCALE GENOMIC DNA]</scope>
    <source>
        <tissue evidence="9">Young leaves</tissue>
    </source>
</reference>